<keyword evidence="2" id="KW-0520">NAD</keyword>
<dbReference type="InterPro" id="IPR008927">
    <property type="entry name" value="6-PGluconate_DH-like_C_sf"/>
</dbReference>
<dbReference type="Pfam" id="PF14833">
    <property type="entry name" value="NAD_binding_11"/>
    <property type="match status" value="1"/>
</dbReference>
<dbReference type="PIRSF" id="PIRSF000103">
    <property type="entry name" value="HIBADH"/>
    <property type="match status" value="1"/>
</dbReference>
<protein>
    <submittedName>
        <fullName evidence="6">NADP oxidoreductase, coenzyme F420-dependent:6-phosphogluconatedehydrogenase, NAD-binding:3-hydroxyacyl-CoA</fullName>
    </submittedName>
</protein>
<dbReference type="EMBL" id="AAPV01000001">
    <property type="protein sequence ID" value="EAS84521.1"/>
    <property type="molecule type" value="Genomic_DNA"/>
</dbReference>
<dbReference type="SUPFAM" id="SSF48179">
    <property type="entry name" value="6-phosphogluconate dehydrogenase C-terminal domain-like"/>
    <property type="match status" value="1"/>
</dbReference>
<dbReference type="PANTHER" id="PTHR43060:SF15">
    <property type="entry name" value="3-HYDROXYISOBUTYRATE DEHYDROGENASE-LIKE 1, MITOCHONDRIAL-RELATED"/>
    <property type="match status" value="1"/>
</dbReference>
<dbReference type="InterPro" id="IPR015815">
    <property type="entry name" value="HIBADH-related"/>
</dbReference>
<evidence type="ECO:0000256" key="1">
    <source>
        <dbReference type="ARBA" id="ARBA00023002"/>
    </source>
</evidence>
<proteinExistence type="predicted"/>
<gene>
    <name evidence="6" type="ORF">PU1002_02351</name>
</gene>
<feature type="active site" evidence="3">
    <location>
        <position position="170"/>
    </location>
</feature>
<organism evidence="6 7">
    <name type="scientific">Pelagibacter ubique (strain HTCC1002)</name>
    <dbReference type="NCBI Taxonomy" id="314261"/>
    <lineage>
        <taxon>Bacteria</taxon>
        <taxon>Pseudomonadati</taxon>
        <taxon>Pseudomonadota</taxon>
        <taxon>Alphaproteobacteria</taxon>
        <taxon>Candidatus Pelagibacterales</taxon>
        <taxon>Candidatus Pelagibacteraceae</taxon>
        <taxon>Candidatus Pelagibacter</taxon>
    </lineage>
</organism>
<dbReference type="GO" id="GO:0051287">
    <property type="term" value="F:NAD binding"/>
    <property type="evidence" value="ECO:0007669"/>
    <property type="project" value="InterPro"/>
</dbReference>
<dbReference type="RefSeq" id="WP_006997108.1">
    <property type="nucleotide sequence ID" value="NZ_CH724130.1"/>
</dbReference>
<evidence type="ECO:0000313" key="6">
    <source>
        <dbReference type="EMBL" id="EAS84521.1"/>
    </source>
</evidence>
<dbReference type="GO" id="GO:0016491">
    <property type="term" value="F:oxidoreductase activity"/>
    <property type="evidence" value="ECO:0007669"/>
    <property type="project" value="UniProtKB-KW"/>
</dbReference>
<reference evidence="6 7" key="1">
    <citation type="submission" date="2006-04" db="EMBL/GenBank/DDBJ databases">
        <authorList>
            <person name="Giovannoni S.J."/>
            <person name="Cho J.-C."/>
            <person name="Ferriera S."/>
            <person name="Johnson J."/>
            <person name="Kravitz S."/>
            <person name="Halpern A."/>
            <person name="Remington K."/>
            <person name="Beeson K."/>
            <person name="Tran B."/>
            <person name="Rogers Y.-H."/>
            <person name="Friedman R."/>
            <person name="Venter J.C."/>
        </authorList>
    </citation>
    <scope>NUCLEOTIDE SEQUENCE [LARGE SCALE GENOMIC DNA]</scope>
    <source>
        <strain evidence="6 7">HTCC1002</strain>
    </source>
</reference>
<dbReference type="InterPro" id="IPR013328">
    <property type="entry name" value="6PGD_dom2"/>
</dbReference>
<name>Q1V2K7_PELU1</name>
<comment type="caution">
    <text evidence="6">The sequence shown here is derived from an EMBL/GenBank/DDBJ whole genome shotgun (WGS) entry which is preliminary data.</text>
</comment>
<dbReference type="Pfam" id="PF03446">
    <property type="entry name" value="NAD_binding_2"/>
    <property type="match status" value="1"/>
</dbReference>
<evidence type="ECO:0000313" key="7">
    <source>
        <dbReference type="Proteomes" id="UP000005306"/>
    </source>
</evidence>
<dbReference type="Gene3D" id="1.10.1040.10">
    <property type="entry name" value="N-(1-d-carboxylethyl)-l-norvaline Dehydrogenase, domain 2"/>
    <property type="match status" value="1"/>
</dbReference>
<evidence type="ECO:0000259" key="4">
    <source>
        <dbReference type="Pfam" id="PF03446"/>
    </source>
</evidence>
<accession>Q1V2K7</accession>
<dbReference type="HOGENOM" id="CLU_035117_1_1_5"/>
<evidence type="ECO:0000259" key="5">
    <source>
        <dbReference type="Pfam" id="PF14833"/>
    </source>
</evidence>
<evidence type="ECO:0000256" key="3">
    <source>
        <dbReference type="PIRSR" id="PIRSR000103-1"/>
    </source>
</evidence>
<evidence type="ECO:0000256" key="2">
    <source>
        <dbReference type="ARBA" id="ARBA00023027"/>
    </source>
</evidence>
<dbReference type="AlphaFoldDB" id="Q1V2K7"/>
<keyword evidence="1" id="KW-0560">Oxidoreductase</keyword>
<dbReference type="Proteomes" id="UP000005306">
    <property type="component" value="Unassembled WGS sequence"/>
</dbReference>
<dbReference type="GO" id="GO:0050661">
    <property type="term" value="F:NADP binding"/>
    <property type="evidence" value="ECO:0007669"/>
    <property type="project" value="InterPro"/>
</dbReference>
<dbReference type="Gene3D" id="3.40.50.720">
    <property type="entry name" value="NAD(P)-binding Rossmann-like Domain"/>
    <property type="match status" value="1"/>
</dbReference>
<dbReference type="InterPro" id="IPR006115">
    <property type="entry name" value="6PGDH_NADP-bd"/>
</dbReference>
<dbReference type="PANTHER" id="PTHR43060">
    <property type="entry name" value="3-HYDROXYISOBUTYRATE DEHYDROGENASE-LIKE 1, MITOCHONDRIAL-RELATED"/>
    <property type="match status" value="1"/>
</dbReference>
<sequence length="284" mass="31413">MKNVGFIGVGYMGYGIAKNILKNKNNLFVIANKNRSPIEKIVSEGAVEVKSYDELCSKDLDCLFLCVTNTPIAHSIIEKILPLLNSDTLIIDITTHDQNGSIEANKIFKSKNINYIECPVMGGPVQAEEGVLGGIIGGSEENFKKAEVFLKAFCKDYFYFGEVGMGTKSKLLNNFLTLGNATLIVHMIKGAKKFDIDLKKLYDVAKLGSGNSAALSRIFDNLLKDDYTGFKFTAKNSHKDMSYIQDLLKDMPDAEKLAKDTKDFYKDALDSGNGELFISELIKK</sequence>
<dbReference type="InterPro" id="IPR036291">
    <property type="entry name" value="NAD(P)-bd_dom_sf"/>
</dbReference>
<dbReference type="SUPFAM" id="SSF51735">
    <property type="entry name" value="NAD(P)-binding Rossmann-fold domains"/>
    <property type="match status" value="1"/>
</dbReference>
<feature type="domain" description="6-phosphogluconate dehydrogenase NADP-binding" evidence="4">
    <location>
        <begin position="3"/>
        <end position="161"/>
    </location>
</feature>
<feature type="domain" description="3-hydroxyisobutyrate dehydrogenase-like NAD-binding" evidence="5">
    <location>
        <begin position="164"/>
        <end position="282"/>
    </location>
</feature>
<dbReference type="InterPro" id="IPR029154">
    <property type="entry name" value="HIBADH-like_NADP-bd"/>
</dbReference>